<reference evidence="3" key="1">
    <citation type="journal article" date="2021" name="G3 (Bethesda)">
        <title>Chromosome assembled and annotated genome sequence of Aspergillus flavus NRRL 3357.</title>
        <authorList>
            <person name="Skerker J.M."/>
            <person name="Pianalto K.M."/>
            <person name="Mondo S.J."/>
            <person name="Yang K."/>
            <person name="Arkin A.P."/>
            <person name="Keller N.P."/>
            <person name="Grigoriev I.V."/>
            <person name="Louise Glass N.L."/>
        </authorList>
    </citation>
    <scope>NUCLEOTIDE SEQUENCE [LARGE SCALE GENOMIC DNA]</scope>
    <source>
        <strain evidence="3">ATCC 200026 / FGSC A1120 / IAM 13836 / NRRL 3357 / JCM 12722 / SRRC 167</strain>
    </source>
</reference>
<dbReference type="EMBL" id="CP044616">
    <property type="protein sequence ID" value="QRD93375.1"/>
    <property type="molecule type" value="Genomic_DNA"/>
</dbReference>
<organism evidence="2 3">
    <name type="scientific">Aspergillus flavus (strain ATCC 200026 / FGSC A1120 / IAM 13836 / NRRL 3357 / JCM 12722 / SRRC 167)</name>
    <dbReference type="NCBI Taxonomy" id="332952"/>
    <lineage>
        <taxon>Eukaryota</taxon>
        <taxon>Fungi</taxon>
        <taxon>Dikarya</taxon>
        <taxon>Ascomycota</taxon>
        <taxon>Pezizomycotina</taxon>
        <taxon>Eurotiomycetes</taxon>
        <taxon>Eurotiomycetidae</taxon>
        <taxon>Eurotiales</taxon>
        <taxon>Aspergillaceae</taxon>
        <taxon>Aspergillus</taxon>
        <taxon>Aspergillus subgen. Circumdati</taxon>
    </lineage>
</organism>
<evidence type="ECO:0000313" key="2">
    <source>
        <dbReference type="EMBL" id="QRD93375.1"/>
    </source>
</evidence>
<evidence type="ECO:0000313" key="3">
    <source>
        <dbReference type="Proteomes" id="UP000596276"/>
    </source>
</evidence>
<gene>
    <name evidence="2" type="ORF">F9C07_12853</name>
</gene>
<sequence length="205" mass="23052">MQRHKCQPPRTRQRSLGLPEAEWQELLAAKKVQDMQRAEGLATRDRLTHQLQAAAAANDTISPSSPSSGRGGAASEAVRNELSAVERRMQDDERVQYTLATMNRCVNGLHLTSNRNFESSMMIDHACYPINGWEHHVEMNIVTRVSPNIKCMVRSVDDMFLVTESLTVETFGQTNCMCDFKKLVLTSKDLVRWGIGNLLCKMQGT</sequence>
<protein>
    <submittedName>
        <fullName evidence="2">Uncharacterized protein</fullName>
    </submittedName>
</protein>
<dbReference type="Proteomes" id="UP000596276">
    <property type="component" value="Chromosome 8"/>
</dbReference>
<accession>A0A7U2N0V8</accession>
<evidence type="ECO:0000256" key="1">
    <source>
        <dbReference type="SAM" id="MobiDB-lite"/>
    </source>
</evidence>
<name>A0A7U2N0V8_ASPFN</name>
<dbReference type="VEuPathDB" id="FungiDB:F9C07_12853"/>
<dbReference type="AlphaFoldDB" id="A0A7U2N0V8"/>
<feature type="region of interest" description="Disordered" evidence="1">
    <location>
        <begin position="54"/>
        <end position="78"/>
    </location>
</feature>
<keyword evidence="3" id="KW-1185">Reference proteome</keyword>
<proteinExistence type="predicted"/>